<gene>
    <name evidence="1" type="ORF">SAMN06265338_11288</name>
</gene>
<dbReference type="EMBL" id="FYDG01000012">
    <property type="protein sequence ID" value="SNB80183.1"/>
    <property type="molecule type" value="Genomic_DNA"/>
</dbReference>
<keyword evidence="2" id="KW-1185">Reference proteome</keyword>
<evidence type="ECO:0000313" key="2">
    <source>
        <dbReference type="Proteomes" id="UP000198418"/>
    </source>
</evidence>
<protein>
    <submittedName>
        <fullName evidence="1">Uncharacterized protein</fullName>
    </submittedName>
</protein>
<dbReference type="Proteomes" id="UP000198418">
    <property type="component" value="Unassembled WGS sequence"/>
</dbReference>
<reference evidence="2" key="1">
    <citation type="submission" date="2017-06" db="EMBL/GenBank/DDBJ databases">
        <authorList>
            <person name="Varghese N."/>
            <person name="Submissions S."/>
        </authorList>
    </citation>
    <scope>NUCLEOTIDE SEQUENCE [LARGE SCALE GENOMIC DNA]</scope>
    <source>
        <strain evidence="2">DSM 137</strain>
    </source>
</reference>
<accession>A0A212S4S1</accession>
<proteinExistence type="predicted"/>
<name>A0A212S4S1_RHOAC</name>
<organism evidence="1 2">
    <name type="scientific">Rhodoblastus acidophilus</name>
    <name type="common">Rhodopseudomonas acidophila</name>
    <dbReference type="NCBI Taxonomy" id="1074"/>
    <lineage>
        <taxon>Bacteria</taxon>
        <taxon>Pseudomonadati</taxon>
        <taxon>Pseudomonadota</taxon>
        <taxon>Alphaproteobacteria</taxon>
        <taxon>Hyphomicrobiales</taxon>
        <taxon>Rhodoblastaceae</taxon>
        <taxon>Rhodoblastus</taxon>
    </lineage>
</organism>
<sequence>MNSRQPVEILRVILDQRLQAALNGRELGVERGGGRRIDAAQRFADDIVEQRAEVGEGRVRRGGRVVQRGRGGGDAGVGQQRIHRRLRENIEMRRLRRRDARPVANRVGRGVQGRGDVILNGRRLRAVVVGEVGLDRGQIGLVARERSGALVAFTRGLRPETAVEGARGVVQAGGESRNVDVRRRHGVGCQISKSPLYRLLRQSFVREPSPLRALRWLRRTPNRAWLKAK</sequence>
<evidence type="ECO:0000313" key="1">
    <source>
        <dbReference type="EMBL" id="SNB80183.1"/>
    </source>
</evidence>
<dbReference type="RefSeq" id="WP_141098483.1">
    <property type="nucleotide sequence ID" value="NZ_FYDG01000012.1"/>
</dbReference>
<dbReference type="AlphaFoldDB" id="A0A212S4S1"/>